<dbReference type="Proteomes" id="UP000314294">
    <property type="component" value="Unassembled WGS sequence"/>
</dbReference>
<keyword evidence="7" id="KW-0206">Cytoskeleton</keyword>
<keyword evidence="13" id="KW-1185">Reference proteome</keyword>
<gene>
    <name evidence="12" type="primary">Tekt1</name>
    <name evidence="12" type="ORF">EYF80_066834</name>
</gene>
<dbReference type="GO" id="GO:0005930">
    <property type="term" value="C:axoneme"/>
    <property type="evidence" value="ECO:0007669"/>
    <property type="project" value="UniProtKB-SubCell"/>
</dbReference>
<dbReference type="EMBL" id="SRLO01020004">
    <property type="protein sequence ID" value="TNN23049.1"/>
    <property type="molecule type" value="Genomic_DNA"/>
</dbReference>
<keyword evidence="6 11" id="KW-0969">Cilium</keyword>
<keyword evidence="5" id="KW-0175">Coiled coil</keyword>
<evidence type="ECO:0000256" key="9">
    <source>
        <dbReference type="ARBA" id="ARBA00045224"/>
    </source>
</evidence>
<evidence type="ECO:0000256" key="4">
    <source>
        <dbReference type="ARBA" id="ARBA00022846"/>
    </source>
</evidence>
<evidence type="ECO:0000256" key="2">
    <source>
        <dbReference type="ARBA" id="ARBA00007209"/>
    </source>
</evidence>
<keyword evidence="4 11" id="KW-0282">Flagellum</keyword>
<organism evidence="12 13">
    <name type="scientific">Liparis tanakae</name>
    <name type="common">Tanaka's snailfish</name>
    <dbReference type="NCBI Taxonomy" id="230148"/>
    <lineage>
        <taxon>Eukaryota</taxon>
        <taxon>Metazoa</taxon>
        <taxon>Chordata</taxon>
        <taxon>Craniata</taxon>
        <taxon>Vertebrata</taxon>
        <taxon>Euteleostomi</taxon>
        <taxon>Actinopterygii</taxon>
        <taxon>Neopterygii</taxon>
        <taxon>Teleostei</taxon>
        <taxon>Neoteleostei</taxon>
        <taxon>Acanthomorphata</taxon>
        <taxon>Eupercaria</taxon>
        <taxon>Perciformes</taxon>
        <taxon>Cottioidei</taxon>
        <taxon>Cottales</taxon>
        <taxon>Liparidae</taxon>
        <taxon>Liparis</taxon>
    </lineage>
</organism>
<comment type="function">
    <text evidence="9">Microtubule inner protein (MIP) part of the dynein-decorated doublet microtubules (DMTs) in cilia and flagellar axoneme. Forms filamentous polymers in the walls of ciliary and flagellar microtubules.</text>
</comment>
<dbReference type="GO" id="GO:0015630">
    <property type="term" value="C:microtubule cytoskeleton"/>
    <property type="evidence" value="ECO:0007669"/>
    <property type="project" value="UniProtKB-UniRule"/>
</dbReference>
<evidence type="ECO:0000313" key="12">
    <source>
        <dbReference type="EMBL" id="TNN23049.1"/>
    </source>
</evidence>
<evidence type="ECO:0000256" key="6">
    <source>
        <dbReference type="ARBA" id="ARBA00023069"/>
    </source>
</evidence>
<dbReference type="GO" id="GO:0060294">
    <property type="term" value="P:cilium movement involved in cell motility"/>
    <property type="evidence" value="ECO:0007669"/>
    <property type="project" value="UniProtKB-UniRule"/>
</dbReference>
<dbReference type="PANTHER" id="PTHR19960">
    <property type="entry name" value="TEKTIN"/>
    <property type="match status" value="1"/>
</dbReference>
<evidence type="ECO:0000256" key="3">
    <source>
        <dbReference type="ARBA" id="ARBA00022490"/>
    </source>
</evidence>
<dbReference type="Pfam" id="PF03148">
    <property type="entry name" value="Tektin"/>
    <property type="match status" value="1"/>
</dbReference>
<evidence type="ECO:0000256" key="1">
    <source>
        <dbReference type="ARBA" id="ARBA00004611"/>
    </source>
</evidence>
<evidence type="ECO:0000256" key="8">
    <source>
        <dbReference type="ARBA" id="ARBA00023273"/>
    </source>
</evidence>
<evidence type="ECO:0000256" key="11">
    <source>
        <dbReference type="RuleBase" id="RU367040"/>
    </source>
</evidence>
<dbReference type="InterPro" id="IPR048256">
    <property type="entry name" value="Tektin-like"/>
</dbReference>
<dbReference type="AlphaFoldDB" id="A0A4Z2E2V9"/>
<comment type="subcellular location">
    <subcellularLocation>
        <location evidence="11">Cytoplasm</location>
        <location evidence="11">Cytoskeleton</location>
        <location evidence="11">Cilium axoneme</location>
    </subcellularLocation>
    <subcellularLocation>
        <location evidence="1">Cytoplasm</location>
        <location evidence="1">Cytoskeleton</location>
        <location evidence="1">Flagellum axoneme</location>
    </subcellularLocation>
</comment>
<keyword evidence="8 11" id="KW-0966">Cell projection</keyword>
<proteinExistence type="inferred from homology"/>
<dbReference type="OrthoDB" id="5788000at2759"/>
<reference evidence="12 13" key="1">
    <citation type="submission" date="2019-03" db="EMBL/GenBank/DDBJ databases">
        <title>First draft genome of Liparis tanakae, snailfish: a comprehensive survey of snailfish specific genes.</title>
        <authorList>
            <person name="Kim W."/>
            <person name="Song I."/>
            <person name="Jeong J.-H."/>
            <person name="Kim D."/>
            <person name="Kim S."/>
            <person name="Ryu S."/>
            <person name="Song J.Y."/>
            <person name="Lee S.K."/>
        </authorList>
    </citation>
    <scope>NUCLEOTIDE SEQUENCE [LARGE SCALE GENOMIC DNA]</scope>
    <source>
        <tissue evidence="12">Muscle</tissue>
    </source>
</reference>
<dbReference type="GO" id="GO:0005634">
    <property type="term" value="C:nucleus"/>
    <property type="evidence" value="ECO:0007669"/>
    <property type="project" value="TreeGrafter"/>
</dbReference>
<evidence type="ECO:0000256" key="7">
    <source>
        <dbReference type="ARBA" id="ARBA00023212"/>
    </source>
</evidence>
<protein>
    <recommendedName>
        <fullName evidence="11">Tektin</fullName>
    </recommendedName>
</protein>
<evidence type="ECO:0000256" key="10">
    <source>
        <dbReference type="ARBA" id="ARBA00046435"/>
    </source>
</evidence>
<evidence type="ECO:0000313" key="13">
    <source>
        <dbReference type="Proteomes" id="UP000314294"/>
    </source>
</evidence>
<keyword evidence="3" id="KW-0963">Cytoplasm</keyword>
<comment type="subunit">
    <text evidence="10">Microtubule inner protein component of sperm flagellar doublet microtubules.</text>
</comment>
<comment type="similarity">
    <text evidence="2 11">Belongs to the tektin family.</text>
</comment>
<dbReference type="PANTHER" id="PTHR19960:SF25">
    <property type="entry name" value="TEKTIN-1"/>
    <property type="match status" value="1"/>
</dbReference>
<sequence>MSVPDCSTQQGDGSNLENMEFKRHHSELLRAACVKLIEDTGAVCKRMQSDDSKGLGQRVRDIQFLKKELEMKLGETIVEMDLLLASQSREARALEACQEPLRITAVCLEERSVPAVAERNRKMFYTLLLFSCSYEFCIHRSTPEIPDVWPTK</sequence>
<comment type="caution">
    <text evidence="12">The sequence shown here is derived from an EMBL/GenBank/DDBJ whole genome shotgun (WGS) entry which is preliminary data.</text>
</comment>
<evidence type="ECO:0000256" key="5">
    <source>
        <dbReference type="ARBA" id="ARBA00023054"/>
    </source>
</evidence>
<name>A0A4Z2E2V9_9TELE</name>
<dbReference type="GO" id="GO:0060271">
    <property type="term" value="P:cilium assembly"/>
    <property type="evidence" value="ECO:0007669"/>
    <property type="project" value="UniProtKB-UniRule"/>
</dbReference>
<dbReference type="InterPro" id="IPR000435">
    <property type="entry name" value="Tektins"/>
</dbReference>
<accession>A0A4Z2E2V9</accession>